<organism evidence="2 3">
    <name type="scientific">Polytolypa hystricis (strain UAMH7299)</name>
    <dbReference type="NCBI Taxonomy" id="1447883"/>
    <lineage>
        <taxon>Eukaryota</taxon>
        <taxon>Fungi</taxon>
        <taxon>Dikarya</taxon>
        <taxon>Ascomycota</taxon>
        <taxon>Pezizomycotina</taxon>
        <taxon>Eurotiomycetes</taxon>
        <taxon>Eurotiomycetidae</taxon>
        <taxon>Onygenales</taxon>
        <taxon>Onygenales incertae sedis</taxon>
        <taxon>Polytolypa</taxon>
    </lineage>
</organism>
<dbReference type="AlphaFoldDB" id="A0A2B7WLL4"/>
<dbReference type="OrthoDB" id="4062651at2759"/>
<dbReference type="Proteomes" id="UP000224634">
    <property type="component" value="Unassembled WGS sequence"/>
</dbReference>
<dbReference type="InterPro" id="IPR000719">
    <property type="entry name" value="Prot_kinase_dom"/>
</dbReference>
<dbReference type="SUPFAM" id="SSF56112">
    <property type="entry name" value="Protein kinase-like (PK-like)"/>
    <property type="match status" value="1"/>
</dbReference>
<dbReference type="EMBL" id="PDNA01000322">
    <property type="protein sequence ID" value="PGG97409.1"/>
    <property type="molecule type" value="Genomic_DNA"/>
</dbReference>
<dbReference type="STRING" id="1447883.A0A2B7WLL4"/>
<feature type="domain" description="Protein kinase" evidence="1">
    <location>
        <begin position="340"/>
        <end position="557"/>
    </location>
</feature>
<comment type="caution">
    <text evidence="2">The sequence shown here is derived from an EMBL/GenBank/DDBJ whole genome shotgun (WGS) entry which is preliminary data.</text>
</comment>
<gene>
    <name evidence="2" type="ORF">AJ80_09700</name>
</gene>
<proteinExistence type="predicted"/>
<dbReference type="GO" id="GO:0005524">
    <property type="term" value="F:ATP binding"/>
    <property type="evidence" value="ECO:0007669"/>
    <property type="project" value="InterPro"/>
</dbReference>
<evidence type="ECO:0000259" key="1">
    <source>
        <dbReference type="PROSITE" id="PS50011"/>
    </source>
</evidence>
<dbReference type="GO" id="GO:0004672">
    <property type="term" value="F:protein kinase activity"/>
    <property type="evidence" value="ECO:0007669"/>
    <property type="project" value="InterPro"/>
</dbReference>
<evidence type="ECO:0000313" key="2">
    <source>
        <dbReference type="EMBL" id="PGG97409.1"/>
    </source>
</evidence>
<accession>A0A2B7WLL4</accession>
<dbReference type="PROSITE" id="PS50011">
    <property type="entry name" value="PROTEIN_KINASE_DOM"/>
    <property type="match status" value="1"/>
</dbReference>
<dbReference type="Gene3D" id="1.10.510.10">
    <property type="entry name" value="Transferase(Phosphotransferase) domain 1"/>
    <property type="match status" value="1"/>
</dbReference>
<name>A0A2B7WLL4_POLH7</name>
<sequence length="557" mass="62341">MECSDWMSVELIAMCNAVLTLPPTTPWAELQHWIKAINAISIYSGIQEGPLCCQCFHKTQPTPVPPTPAEPEGTCTLSWNKCISAVVREVCTKKRPKICFLCLQNSKLLPADQVYSFKTPGDLTKHYQRQHLEKFQPMGCGICRVRLETLTDLLIHAECAHGTVTCAPKYRMPAQSATHASTCVATETRGVFERHVCLVRVSLSPNFSKSIHAHMTIRSQQKMATPETDSGAGDGDGIVIQETFTGKRDDCEIRLSYNLTCFIVLLKRSSSVLDTSIEGNLLLELDQSEDSPDEILFHRCLEKIHDIAISTCKDVMSQLAPQHREHRPETLEDRQHPTTFTLQLVTLEGRLQAIQLHKPRLTKYPHFPPGLDLARFQNRNIREIHASELEIVKDLHFQKVVKVSCGLKTYVFKTGEPPELEREVQILQAVSEKRPPHSVNIPHLVGLVVSDNMVIGFLEQEIPGGEKLTWKRLTGVSNDTIQAWVCQIRESIDFLHGLGVCWGDAKADNVLVDCYGNAWIIDFGGGYTDGWVEESAKETMAGDLQGLQQIKKCLGIS</sequence>
<reference evidence="2 3" key="1">
    <citation type="submission" date="2017-10" db="EMBL/GenBank/DDBJ databases">
        <title>Comparative genomics in systemic dimorphic fungi from Ajellomycetaceae.</title>
        <authorList>
            <person name="Munoz J.F."/>
            <person name="Mcewen J.G."/>
            <person name="Clay O.K."/>
            <person name="Cuomo C.A."/>
        </authorList>
    </citation>
    <scope>NUCLEOTIDE SEQUENCE [LARGE SCALE GENOMIC DNA]</scope>
    <source>
        <strain evidence="2 3">UAMH7299</strain>
    </source>
</reference>
<dbReference type="InterPro" id="IPR011009">
    <property type="entry name" value="Kinase-like_dom_sf"/>
</dbReference>
<keyword evidence="3" id="KW-1185">Reference proteome</keyword>
<protein>
    <recommendedName>
        <fullName evidence="1">Protein kinase domain-containing protein</fullName>
    </recommendedName>
</protein>
<evidence type="ECO:0000313" key="3">
    <source>
        <dbReference type="Proteomes" id="UP000224634"/>
    </source>
</evidence>